<dbReference type="InterPro" id="IPR041606">
    <property type="entry name" value="HydF_dimer"/>
</dbReference>
<dbReference type="Gene3D" id="3.40.50.11420">
    <property type="match status" value="1"/>
</dbReference>
<dbReference type="PANTHER" id="PTHR42714:SF6">
    <property type="entry name" value="TRANSLATION INITIATION FACTOR IF-2"/>
    <property type="match status" value="1"/>
</dbReference>
<dbReference type="NCBIfam" id="TIGR03918">
    <property type="entry name" value="GTP_HydF"/>
    <property type="match status" value="1"/>
</dbReference>
<evidence type="ECO:0000259" key="1">
    <source>
        <dbReference type="Pfam" id="PF01926"/>
    </source>
</evidence>
<dbReference type="NCBIfam" id="TIGR00231">
    <property type="entry name" value="small_GTP"/>
    <property type="match status" value="1"/>
</dbReference>
<dbReference type="Gene3D" id="3.40.50.300">
    <property type="entry name" value="P-loop containing nucleotide triphosphate hydrolases"/>
    <property type="match status" value="1"/>
</dbReference>
<dbReference type="InterPro" id="IPR040644">
    <property type="entry name" value="HydF_tetramer"/>
</dbReference>
<feature type="domain" description="Hydrogen maturase F dimerization" evidence="2">
    <location>
        <begin position="178"/>
        <end position="276"/>
    </location>
</feature>
<dbReference type="PANTHER" id="PTHR42714">
    <property type="entry name" value="TRNA MODIFICATION GTPASE GTPBP3"/>
    <property type="match status" value="1"/>
</dbReference>
<proteinExistence type="predicted"/>
<dbReference type="STRING" id="206665.SAMN04488516_10935"/>
<gene>
    <name evidence="4" type="ORF">SAMN04488516_10935</name>
</gene>
<dbReference type="InterPro" id="IPR027417">
    <property type="entry name" value="P-loop_NTPase"/>
</dbReference>
<evidence type="ECO:0000313" key="5">
    <source>
        <dbReference type="Proteomes" id="UP000199602"/>
    </source>
</evidence>
<dbReference type="GO" id="GO:0005525">
    <property type="term" value="F:GTP binding"/>
    <property type="evidence" value="ECO:0007669"/>
    <property type="project" value="InterPro"/>
</dbReference>
<feature type="domain" description="G" evidence="1">
    <location>
        <begin position="11"/>
        <end position="125"/>
    </location>
</feature>
<dbReference type="GO" id="GO:0002098">
    <property type="term" value="P:tRNA wobble uridine modification"/>
    <property type="evidence" value="ECO:0007669"/>
    <property type="project" value="TreeGrafter"/>
</dbReference>
<name>A0A1H0ESP7_9BACT</name>
<evidence type="ECO:0000313" key="4">
    <source>
        <dbReference type="EMBL" id="SDN85477.1"/>
    </source>
</evidence>
<evidence type="ECO:0000259" key="2">
    <source>
        <dbReference type="Pfam" id="PF18128"/>
    </source>
</evidence>
<feature type="domain" description="Hydrogen maturase F tetramerization" evidence="3">
    <location>
        <begin position="281"/>
        <end position="396"/>
    </location>
</feature>
<dbReference type="AlphaFoldDB" id="A0A1H0ESP7"/>
<dbReference type="Proteomes" id="UP000199602">
    <property type="component" value="Unassembled WGS sequence"/>
</dbReference>
<dbReference type="Pfam" id="PF18133">
    <property type="entry name" value="HydF_tetramer"/>
    <property type="match status" value="1"/>
</dbReference>
<evidence type="ECO:0000259" key="3">
    <source>
        <dbReference type="Pfam" id="PF18133"/>
    </source>
</evidence>
<organism evidence="4 5">
    <name type="scientific">Desulfonauticus submarinus</name>
    <dbReference type="NCBI Taxonomy" id="206665"/>
    <lineage>
        <taxon>Bacteria</taxon>
        <taxon>Pseudomonadati</taxon>
        <taxon>Thermodesulfobacteriota</taxon>
        <taxon>Desulfovibrionia</taxon>
        <taxon>Desulfovibrionales</taxon>
        <taxon>Desulfonauticaceae</taxon>
        <taxon>Desulfonauticus</taxon>
    </lineage>
</organism>
<dbReference type="InterPro" id="IPR005225">
    <property type="entry name" value="Small_GTP-bd"/>
</dbReference>
<sequence length="406" mass="45433">MQKTPKGLRLHIGIFGRRNVGKSSLLNAITSQSIAIVSDTPGTTTDPVEKSMELLPLGPVVFIDTAGIDDIGALGEMRIQKTMQTLERTDLAILVTETNIWGEFEEKIKNILQKQKIPFVVVFNKTDLEPINATLQQKLETAGIPFIGISATKKEGIKELKELLLQTTPPDWFNPPTLIGDLVSAGELAVLVVPIDLQAPKGRLILPQVQTIRDILDNDAYCIVVKERELRNALQRLNRDPKLVICDSQCVLKTVADTPKNVWVTTFSIIMARFKGDLAIFSRGLKAIEQLQPHDKVLIAEACTHHPLADDIGRVKIPRWLQQYTGVHIQCDICAGKNFPEHLEEYKLIIHCAACVLNRREMLTRIYKARKKGVPITNYGLTISYLQGVIHRCLEPFPYAQLCLKN</sequence>
<dbReference type="RefSeq" id="WP_092065774.1">
    <property type="nucleotide sequence ID" value="NZ_FNIN01000009.1"/>
</dbReference>
<protein>
    <submittedName>
        <fullName evidence="4">Iron-only hydrogenase maturation protein HydF</fullName>
    </submittedName>
</protein>
<dbReference type="InterPro" id="IPR023873">
    <property type="entry name" value="FeFe-hyd_GTPase_HydF"/>
</dbReference>
<dbReference type="SUPFAM" id="SSF52540">
    <property type="entry name" value="P-loop containing nucleoside triphosphate hydrolases"/>
    <property type="match status" value="1"/>
</dbReference>
<dbReference type="InterPro" id="IPR006073">
    <property type="entry name" value="GTP-bd"/>
</dbReference>
<dbReference type="EMBL" id="FNIN01000009">
    <property type="protein sequence ID" value="SDN85477.1"/>
    <property type="molecule type" value="Genomic_DNA"/>
</dbReference>
<dbReference type="GO" id="GO:0030488">
    <property type="term" value="P:tRNA methylation"/>
    <property type="evidence" value="ECO:0007669"/>
    <property type="project" value="TreeGrafter"/>
</dbReference>
<reference evidence="4 5" key="1">
    <citation type="submission" date="2016-10" db="EMBL/GenBank/DDBJ databases">
        <authorList>
            <person name="de Groot N.N."/>
        </authorList>
    </citation>
    <scope>NUCLEOTIDE SEQUENCE [LARGE SCALE GENOMIC DNA]</scope>
    <source>
        <strain evidence="4 5">DSM 15269</strain>
    </source>
</reference>
<dbReference type="CDD" id="cd00880">
    <property type="entry name" value="Era_like"/>
    <property type="match status" value="1"/>
</dbReference>
<accession>A0A1H0ESP7</accession>
<dbReference type="Pfam" id="PF01926">
    <property type="entry name" value="MMR_HSR1"/>
    <property type="match status" value="1"/>
</dbReference>
<dbReference type="GO" id="GO:0005737">
    <property type="term" value="C:cytoplasm"/>
    <property type="evidence" value="ECO:0007669"/>
    <property type="project" value="TreeGrafter"/>
</dbReference>
<dbReference type="Pfam" id="PF18128">
    <property type="entry name" value="HydF_dimer"/>
    <property type="match status" value="1"/>
</dbReference>
<keyword evidence="5" id="KW-1185">Reference proteome</keyword>
<dbReference type="Gene3D" id="3.40.50.11410">
    <property type="match status" value="1"/>
</dbReference>
<dbReference type="OrthoDB" id="9811338at2"/>